<dbReference type="Gene3D" id="3.40.50.300">
    <property type="entry name" value="P-loop containing nucleotide triphosphate hydrolases"/>
    <property type="match status" value="1"/>
</dbReference>
<evidence type="ECO:0000256" key="1">
    <source>
        <dbReference type="ARBA" id="ARBA00006914"/>
    </source>
</evidence>
<dbReference type="Proteomes" id="UP001363151">
    <property type="component" value="Unassembled WGS sequence"/>
</dbReference>
<feature type="compositionally biased region" description="Polar residues" evidence="7">
    <location>
        <begin position="932"/>
        <end position="954"/>
    </location>
</feature>
<evidence type="ECO:0000313" key="9">
    <source>
        <dbReference type="EMBL" id="KAK7237198.1"/>
    </source>
</evidence>
<dbReference type="InterPro" id="IPR041569">
    <property type="entry name" value="AAA_lid_3"/>
</dbReference>
<feature type="compositionally biased region" description="Acidic residues" evidence="7">
    <location>
        <begin position="272"/>
        <end position="288"/>
    </location>
</feature>
<feature type="region of interest" description="Disordered" evidence="7">
    <location>
        <begin position="848"/>
        <end position="872"/>
    </location>
</feature>
<evidence type="ECO:0000256" key="6">
    <source>
        <dbReference type="RuleBase" id="RU367045"/>
    </source>
</evidence>
<sequence length="954" mass="99659">MDAVSTKLKAKSARLASRRAAIVEEARERAASGEVYKGDGLLLDGKLDDDDGARAPRVAEALAKLAKTCVEESTGVGEESSGDGRYAWGTWVDTDKVAAVVACADGVALAGDEALWSEALAGDFAAVRLAEGASWDVTLRRWTGDGGDVVQIFPPGSHVLLKPLRGTIELQKLRRGRDGEFAALGPKKELRGASAGLGGSAACGPVARVLGGPPQRLTARPGHTALLEVVLRPPVGAADEGKAALDADTVVADLDDARWAPLRDALVAAGDADAEETPEDAAETPEEAAETREEASSAPTAATATNLRENVGGLEEQLDAIVRRVLASRADPEGARRLGVSHVRGVLLSGPPGCGKTLLARELARELGARAPQIVNGPEILDKFVGEAERKVRDLFQPAEDEYRQVGDASALHVIVFDEMDAIARRRGSLTGDTTGVRDGVVNQLLAKLDGVVAAPNVLVVGCTNRPELIDEALLRPGRLEIQLVVDRPDAAGRRAIARIHTRQMRENGALAADAAALVEDGGASGLAARTELFSGAELAGLVRAAASHALQRPEKTVTEADLDRALREVRPAAATAGAALEARLDRGFAADLACQAGCRRRPGQDKGDSTSLQRGGSRGPSTRRSRGRACGRCQGRKRSLLLVPDAAGCARRRWRPRRPRRRPRRARGAAELASADDLLRDGARPGAALAAAFATAAAAEASILVLDDADALVGGGGALAVLRALCRRPPPPGNRLLVLATAAAPGVDAALDACFDEVLRVPGWAARDDAAKVLGAAARHTKKRKNTAPHGGTPPTGFYRCLGRVPEDATCLLPAIPRHGTPGTLVRSANNLLEILATTEAEAAAAAPADARDDPMACDDAPAAADETDDSPRSVMAEAIDVGGSQQPRKEPAMSWPPPQPVRNGAGSWEKWQKWQALASNRHGGVLPPATYSTSPGDWAQHTSLEGGTSMMR</sequence>
<dbReference type="Gene3D" id="1.10.8.60">
    <property type="match status" value="1"/>
</dbReference>
<feature type="region of interest" description="Disordered" evidence="7">
    <location>
        <begin position="600"/>
        <end position="631"/>
    </location>
</feature>
<comment type="cofactor">
    <cofactor evidence="6">
        <name>Mg(2+)</name>
        <dbReference type="ChEBI" id="CHEBI:18420"/>
    </cofactor>
    <text evidence="6">Binds 1 Mg(2+) ion per subunit.</text>
</comment>
<accession>A0ABR1FS80</accession>
<reference evidence="9 10" key="1">
    <citation type="submission" date="2024-03" db="EMBL/GenBank/DDBJ databases">
        <title>Aureococcus anophagefferens CCMP1851 and Kratosvirus quantuckense: Draft genome of a second virus-susceptible host strain in the model system.</title>
        <authorList>
            <person name="Chase E."/>
            <person name="Truchon A.R."/>
            <person name="Schepens W."/>
            <person name="Wilhelm S.W."/>
        </authorList>
    </citation>
    <scope>NUCLEOTIDE SEQUENCE [LARGE SCALE GENOMIC DNA]</scope>
    <source>
        <strain evidence="9 10">CCMP1851</strain>
    </source>
</reference>
<keyword evidence="6" id="KW-0479">Metal-binding</keyword>
<name>A0ABR1FS80_AURAN</name>
<keyword evidence="6" id="KW-0378">Hydrolase</keyword>
<dbReference type="EMBL" id="JBBJCI010000253">
    <property type="protein sequence ID" value="KAK7237198.1"/>
    <property type="molecule type" value="Genomic_DNA"/>
</dbReference>
<dbReference type="InterPro" id="IPR003960">
    <property type="entry name" value="ATPase_AAA_CS"/>
</dbReference>
<dbReference type="Pfam" id="PF17862">
    <property type="entry name" value="AAA_lid_3"/>
    <property type="match status" value="1"/>
</dbReference>
<comment type="similarity">
    <text evidence="1 6">Belongs to the AAA ATPase family.</text>
</comment>
<comment type="function">
    <text evidence="6">Required for vesicle-mediated transport. Catalyzes the fusion of transport vesicles within the Golgi cisternae. Is also required for transport from the endoplasmic reticulum to the Golgi stack. Seems to function as a fusion protein required for the delivery of cargo proteins to all compartments of the Golgi stack independent of vesicle origin.</text>
</comment>
<comment type="catalytic activity">
    <reaction evidence="6">
        <text>ATP + H2O = ADP + phosphate + H(+)</text>
        <dbReference type="Rhea" id="RHEA:13065"/>
        <dbReference type="ChEBI" id="CHEBI:15377"/>
        <dbReference type="ChEBI" id="CHEBI:15378"/>
        <dbReference type="ChEBI" id="CHEBI:30616"/>
        <dbReference type="ChEBI" id="CHEBI:43474"/>
        <dbReference type="ChEBI" id="CHEBI:456216"/>
        <dbReference type="EC" id="3.6.4.6"/>
    </reaction>
</comment>
<dbReference type="InterPro" id="IPR003593">
    <property type="entry name" value="AAA+_ATPase"/>
</dbReference>
<dbReference type="PANTHER" id="PTHR23078:SF3">
    <property type="entry name" value="VESICLE-FUSING ATPASE"/>
    <property type="match status" value="1"/>
</dbReference>
<keyword evidence="4 6" id="KW-0067">ATP-binding</keyword>
<feature type="compositionally biased region" description="Low complexity" evidence="7">
    <location>
        <begin position="296"/>
        <end position="305"/>
    </location>
</feature>
<proteinExistence type="inferred from homology"/>
<protein>
    <recommendedName>
        <fullName evidence="6">Vesicle-fusing ATPase</fullName>
        <ecNumber evidence="6">3.6.4.6</ecNumber>
    </recommendedName>
</protein>
<feature type="region of interest" description="Disordered" evidence="7">
    <location>
        <begin position="884"/>
        <end position="907"/>
    </location>
</feature>
<dbReference type="PANTHER" id="PTHR23078">
    <property type="entry name" value="VESICULAR-FUSION PROTEIN NSF"/>
    <property type="match status" value="1"/>
</dbReference>
<comment type="subcellular location">
    <subcellularLocation>
        <location evidence="6">Cytoplasm</location>
    </subcellularLocation>
</comment>
<evidence type="ECO:0000313" key="10">
    <source>
        <dbReference type="Proteomes" id="UP001363151"/>
    </source>
</evidence>
<keyword evidence="2 6" id="KW-0813">Transport</keyword>
<evidence type="ECO:0000256" key="5">
    <source>
        <dbReference type="ARBA" id="ARBA00022927"/>
    </source>
</evidence>
<keyword evidence="5 6" id="KW-0653">Protein transport</keyword>
<dbReference type="SMART" id="SM00382">
    <property type="entry name" value="AAA"/>
    <property type="match status" value="1"/>
</dbReference>
<feature type="compositionally biased region" description="Basic residues" evidence="7">
    <location>
        <begin position="622"/>
        <end position="631"/>
    </location>
</feature>
<dbReference type="PRINTS" id="PR00830">
    <property type="entry name" value="ENDOLAPTASE"/>
</dbReference>
<evidence type="ECO:0000256" key="3">
    <source>
        <dbReference type="ARBA" id="ARBA00022741"/>
    </source>
</evidence>
<keyword evidence="3 6" id="KW-0547">Nucleotide-binding</keyword>
<comment type="caution">
    <text evidence="9">The sequence shown here is derived from an EMBL/GenBank/DDBJ whole genome shotgun (WGS) entry which is preliminary data.</text>
</comment>
<organism evidence="9 10">
    <name type="scientific">Aureococcus anophagefferens</name>
    <name type="common">Harmful bloom alga</name>
    <dbReference type="NCBI Taxonomy" id="44056"/>
    <lineage>
        <taxon>Eukaryota</taxon>
        <taxon>Sar</taxon>
        <taxon>Stramenopiles</taxon>
        <taxon>Ochrophyta</taxon>
        <taxon>Pelagophyceae</taxon>
        <taxon>Pelagomonadales</taxon>
        <taxon>Pelagomonadaceae</taxon>
        <taxon>Aureococcus</taxon>
    </lineage>
</organism>
<gene>
    <name evidence="9" type="ORF">SO694_000970103</name>
</gene>
<keyword evidence="10" id="KW-1185">Reference proteome</keyword>
<keyword evidence="6" id="KW-0963">Cytoplasm</keyword>
<dbReference type="SUPFAM" id="SSF52540">
    <property type="entry name" value="P-loop containing nucleoside triphosphate hydrolases"/>
    <property type="match status" value="2"/>
</dbReference>
<evidence type="ECO:0000259" key="8">
    <source>
        <dbReference type="SMART" id="SM00382"/>
    </source>
</evidence>
<keyword evidence="6" id="KW-0460">Magnesium</keyword>
<evidence type="ECO:0000256" key="2">
    <source>
        <dbReference type="ARBA" id="ARBA00022448"/>
    </source>
</evidence>
<dbReference type="EC" id="3.6.4.6" evidence="6"/>
<feature type="domain" description="AAA+ ATPase" evidence="8">
    <location>
        <begin position="342"/>
        <end position="490"/>
    </location>
</feature>
<feature type="region of interest" description="Disordered" evidence="7">
    <location>
        <begin position="270"/>
        <end position="305"/>
    </location>
</feature>
<evidence type="ECO:0000256" key="4">
    <source>
        <dbReference type="ARBA" id="ARBA00022840"/>
    </source>
</evidence>
<dbReference type="InterPro" id="IPR039812">
    <property type="entry name" value="Vesicle-fus_ATPase"/>
</dbReference>
<evidence type="ECO:0000256" key="7">
    <source>
        <dbReference type="SAM" id="MobiDB-lite"/>
    </source>
</evidence>
<dbReference type="Pfam" id="PF00004">
    <property type="entry name" value="AAA"/>
    <property type="match status" value="1"/>
</dbReference>
<dbReference type="InterPro" id="IPR003959">
    <property type="entry name" value="ATPase_AAA_core"/>
</dbReference>
<keyword evidence="6" id="KW-0931">ER-Golgi transport</keyword>
<dbReference type="PROSITE" id="PS00674">
    <property type="entry name" value="AAA"/>
    <property type="match status" value="1"/>
</dbReference>
<dbReference type="InterPro" id="IPR027417">
    <property type="entry name" value="P-loop_NTPase"/>
</dbReference>
<feature type="region of interest" description="Disordered" evidence="7">
    <location>
        <begin position="927"/>
        <end position="954"/>
    </location>
</feature>